<dbReference type="EC" id="2.1.1.74" evidence="11"/>
<keyword evidence="8 11" id="KW-0274">FAD</keyword>
<comment type="function">
    <text evidence="2">NAD-binding protein involved in the addition of a carboxymethylaminomethyl (cmnm) group at the wobble position (U34) of certain tRNAs, forming tRNA-cmnm(5)s(2)U34.</text>
</comment>
<dbReference type="NCBIfam" id="NF003739">
    <property type="entry name" value="PRK05335.1"/>
    <property type="match status" value="1"/>
</dbReference>
<comment type="similarity">
    <text evidence="11">Belongs to the MnmG family. TrmFO subfamily.</text>
</comment>
<evidence type="ECO:0000313" key="13">
    <source>
        <dbReference type="EMBL" id="GAA0589781.1"/>
    </source>
</evidence>
<feature type="domain" description="MnmG N-terminal" evidence="12">
    <location>
        <begin position="10"/>
        <end position="382"/>
    </location>
</feature>
<keyword evidence="6 11" id="KW-0808">Transferase</keyword>
<dbReference type="Pfam" id="PF01134">
    <property type="entry name" value="GIDA"/>
    <property type="match status" value="1"/>
</dbReference>
<comment type="caution">
    <text evidence="13">The sequence shown here is derived from an EMBL/GenBank/DDBJ whole genome shotgun (WGS) entry which is preliminary data.</text>
</comment>
<comment type="subcellular location">
    <subcellularLocation>
        <location evidence="11">Cytoplasm</location>
    </subcellularLocation>
</comment>
<organism evidence="13 14">
    <name type="scientific">Paenochrobactrum glaciei</name>
    <dbReference type="NCBI Taxonomy" id="486407"/>
    <lineage>
        <taxon>Bacteria</taxon>
        <taxon>Pseudomonadati</taxon>
        <taxon>Pseudomonadota</taxon>
        <taxon>Alphaproteobacteria</taxon>
        <taxon>Hyphomicrobiales</taxon>
        <taxon>Brucellaceae</taxon>
        <taxon>Paenochrobactrum</taxon>
    </lineage>
</organism>
<evidence type="ECO:0000256" key="2">
    <source>
        <dbReference type="ARBA" id="ARBA00003717"/>
    </source>
</evidence>
<dbReference type="PANTHER" id="PTHR11806">
    <property type="entry name" value="GLUCOSE INHIBITED DIVISION PROTEIN A"/>
    <property type="match status" value="1"/>
</dbReference>
<evidence type="ECO:0000256" key="8">
    <source>
        <dbReference type="ARBA" id="ARBA00022827"/>
    </source>
</evidence>
<gene>
    <name evidence="11 13" type="primary">trmFO</name>
    <name evidence="13" type="ORF">GCM10008943_01000</name>
</gene>
<feature type="binding site" evidence="11">
    <location>
        <begin position="14"/>
        <end position="19"/>
    </location>
    <ligand>
        <name>FAD</name>
        <dbReference type="ChEBI" id="CHEBI:57692"/>
    </ligand>
</feature>
<dbReference type="InterPro" id="IPR020595">
    <property type="entry name" value="MnmG-rel_CS"/>
</dbReference>
<keyword evidence="3 11" id="KW-0963">Cytoplasm</keyword>
<dbReference type="Proteomes" id="UP001424441">
    <property type="component" value="Unassembled WGS sequence"/>
</dbReference>
<dbReference type="InterPro" id="IPR040131">
    <property type="entry name" value="MnmG_N"/>
</dbReference>
<evidence type="ECO:0000256" key="10">
    <source>
        <dbReference type="ARBA" id="ARBA00023027"/>
    </source>
</evidence>
<evidence type="ECO:0000313" key="14">
    <source>
        <dbReference type="Proteomes" id="UP001424441"/>
    </source>
</evidence>
<dbReference type="InterPro" id="IPR002218">
    <property type="entry name" value="MnmG-rel"/>
</dbReference>
<dbReference type="InterPro" id="IPR004417">
    <property type="entry name" value="TrmFO"/>
</dbReference>
<dbReference type="PANTHER" id="PTHR11806:SF2">
    <property type="entry name" value="METHYLENETETRAHYDROFOLATE--TRNA-(URACIL-5-)-METHYLTRANSFERASE TRMFO"/>
    <property type="match status" value="1"/>
</dbReference>
<dbReference type="Gene3D" id="3.50.50.60">
    <property type="entry name" value="FAD/NAD(P)-binding domain"/>
    <property type="match status" value="2"/>
</dbReference>
<keyword evidence="10 11" id="KW-0520">NAD</keyword>
<comment type="cofactor">
    <cofactor evidence="1 11">
        <name>FAD</name>
        <dbReference type="ChEBI" id="CHEBI:57692"/>
    </cofactor>
</comment>
<evidence type="ECO:0000256" key="1">
    <source>
        <dbReference type="ARBA" id="ARBA00001974"/>
    </source>
</evidence>
<proteinExistence type="inferred from homology"/>
<dbReference type="PROSITE" id="PS01281">
    <property type="entry name" value="GIDA_2"/>
    <property type="match status" value="1"/>
</dbReference>
<comment type="catalytic activity">
    <reaction evidence="11">
        <text>uridine(54) in tRNA + (6R)-5,10-methylene-5,6,7,8-tetrahydrofolate + NADH + H(+) = 5-methyluridine(54) in tRNA + (6S)-5,6,7,8-tetrahydrofolate + NAD(+)</text>
        <dbReference type="Rhea" id="RHEA:16873"/>
        <dbReference type="Rhea" id="RHEA-COMP:10167"/>
        <dbReference type="Rhea" id="RHEA-COMP:10193"/>
        <dbReference type="ChEBI" id="CHEBI:15378"/>
        <dbReference type="ChEBI" id="CHEBI:15636"/>
        <dbReference type="ChEBI" id="CHEBI:57453"/>
        <dbReference type="ChEBI" id="CHEBI:57540"/>
        <dbReference type="ChEBI" id="CHEBI:57945"/>
        <dbReference type="ChEBI" id="CHEBI:65315"/>
        <dbReference type="ChEBI" id="CHEBI:74447"/>
        <dbReference type="EC" id="2.1.1.74"/>
    </reaction>
</comment>
<reference evidence="13 14" key="1">
    <citation type="journal article" date="2019" name="Int. J. Syst. Evol. Microbiol.">
        <title>The Global Catalogue of Microorganisms (GCM) 10K type strain sequencing project: providing services to taxonomists for standard genome sequencing and annotation.</title>
        <authorList>
            <consortium name="The Broad Institute Genomics Platform"/>
            <consortium name="The Broad Institute Genome Sequencing Center for Infectious Disease"/>
            <person name="Wu L."/>
            <person name="Ma J."/>
        </authorList>
    </citation>
    <scope>NUCLEOTIDE SEQUENCE [LARGE SCALE GENOMIC DNA]</scope>
    <source>
        <strain evidence="13 14">JCM 15115</strain>
    </source>
</reference>
<evidence type="ECO:0000256" key="9">
    <source>
        <dbReference type="ARBA" id="ARBA00022857"/>
    </source>
</evidence>
<keyword evidence="9 11" id="KW-0521">NADP</keyword>
<name>A0ABN1FFM4_9HYPH</name>
<sequence length="468" mass="50635">MSNTVSHSPIHIIGGGLAGSEAAWQLAEAGVPVILHEMRPVRGTDAHKTDHLAELVCSNSFRSDDAETNAVGVLHAEMRMANSLIMACADANQVPAGGALAVDRDGFSLAVTQKLENHPLITLERGEVSGLPPQEWGTTIIATGPLTAASLADAIAAETDTNALAFFDAIAPIIHFDSINMDVCWFQSRYDKVGPGGTGKDYINCPMDKEQYEAFIAALIGGEKTDFKEWEGTPYFDGCLPIEIMAERGSETLRHGPMKPMGLTNAHNPTVKPYAVVQLRQDNALGTLYNMVGFQTKLRYGDQTAILRMIPGLENAEFARLGGLHRNTYLNSPVLLDGKLRMKSRPQLRFAGQITGCEGYVESSAIGLLAGRFTAAEVLGKELEIPPLTTGFGALLGHITGGHLVSDEEPGKRSFQPMNVNFGLFPPVEVVKTEGKRLRGKEKTIAKKRAMSARALEDWKNWLEKSAL</sequence>
<evidence type="ECO:0000256" key="6">
    <source>
        <dbReference type="ARBA" id="ARBA00022679"/>
    </source>
</evidence>
<comment type="catalytic activity">
    <reaction evidence="11">
        <text>uridine(54) in tRNA + (6R)-5,10-methylene-5,6,7,8-tetrahydrofolate + NADPH + H(+) = 5-methyluridine(54) in tRNA + (6S)-5,6,7,8-tetrahydrofolate + NADP(+)</text>
        <dbReference type="Rhea" id="RHEA:62372"/>
        <dbReference type="Rhea" id="RHEA-COMP:10167"/>
        <dbReference type="Rhea" id="RHEA-COMP:10193"/>
        <dbReference type="ChEBI" id="CHEBI:15378"/>
        <dbReference type="ChEBI" id="CHEBI:15636"/>
        <dbReference type="ChEBI" id="CHEBI:57453"/>
        <dbReference type="ChEBI" id="CHEBI:57783"/>
        <dbReference type="ChEBI" id="CHEBI:58349"/>
        <dbReference type="ChEBI" id="CHEBI:65315"/>
        <dbReference type="ChEBI" id="CHEBI:74447"/>
        <dbReference type="EC" id="2.1.1.74"/>
    </reaction>
</comment>
<dbReference type="SUPFAM" id="SSF51905">
    <property type="entry name" value="FAD/NAD(P)-binding domain"/>
    <property type="match status" value="1"/>
</dbReference>
<dbReference type="NCBIfam" id="TIGR00137">
    <property type="entry name" value="gid_trmFO"/>
    <property type="match status" value="1"/>
</dbReference>
<evidence type="ECO:0000256" key="11">
    <source>
        <dbReference type="HAMAP-Rule" id="MF_01037"/>
    </source>
</evidence>
<keyword evidence="14" id="KW-1185">Reference proteome</keyword>
<evidence type="ECO:0000256" key="3">
    <source>
        <dbReference type="ARBA" id="ARBA00022490"/>
    </source>
</evidence>
<keyword evidence="7 11" id="KW-0819">tRNA processing</keyword>
<dbReference type="EMBL" id="BAAADE010000001">
    <property type="protein sequence ID" value="GAA0589781.1"/>
    <property type="molecule type" value="Genomic_DNA"/>
</dbReference>
<dbReference type="InterPro" id="IPR036188">
    <property type="entry name" value="FAD/NAD-bd_sf"/>
</dbReference>
<evidence type="ECO:0000259" key="12">
    <source>
        <dbReference type="Pfam" id="PF01134"/>
    </source>
</evidence>
<keyword evidence="4 11" id="KW-0489">Methyltransferase</keyword>
<evidence type="ECO:0000256" key="5">
    <source>
        <dbReference type="ARBA" id="ARBA00022630"/>
    </source>
</evidence>
<evidence type="ECO:0000256" key="4">
    <source>
        <dbReference type="ARBA" id="ARBA00022603"/>
    </source>
</evidence>
<evidence type="ECO:0000256" key="7">
    <source>
        <dbReference type="ARBA" id="ARBA00022694"/>
    </source>
</evidence>
<accession>A0ABN1FFM4</accession>
<dbReference type="HAMAP" id="MF_01037">
    <property type="entry name" value="TrmFO"/>
    <property type="match status" value="1"/>
</dbReference>
<protein>
    <recommendedName>
        <fullName evidence="11">Methylenetetrahydrofolate--tRNA-(uracil-5-)-methyltransferase TrmFO</fullName>
        <ecNumber evidence="11">2.1.1.74</ecNumber>
    </recommendedName>
    <alternativeName>
        <fullName evidence="11">Folate-dependent tRNA (uracil-5-)-methyltransferase</fullName>
    </alternativeName>
    <alternativeName>
        <fullName evidence="11">Folate-dependent tRNA(M-5-U54)-methyltransferase</fullName>
    </alternativeName>
</protein>
<dbReference type="RefSeq" id="WP_343800005.1">
    <property type="nucleotide sequence ID" value="NZ_BAAADE010000001.1"/>
</dbReference>
<comment type="function">
    <text evidence="11">Catalyzes the folate-dependent formation of 5-methyl-uridine at position 54 (M-5-U54) in all tRNAs.</text>
</comment>
<keyword evidence="5 11" id="KW-0285">Flavoprotein</keyword>